<reference evidence="3 4" key="1">
    <citation type="submission" date="2020-08" db="EMBL/GenBank/DDBJ databases">
        <title>Bridging the membrane lipid divide: bacteria of the FCB group superphylum have the potential to synthesize archaeal ether lipids.</title>
        <authorList>
            <person name="Villanueva L."/>
            <person name="Von Meijenfeldt F.A.B."/>
            <person name="Westbye A.B."/>
            <person name="Yadav S."/>
            <person name="Hopmans E.C."/>
            <person name="Dutilh B.E."/>
            <person name="Sinninghe Damste J.S."/>
        </authorList>
    </citation>
    <scope>NUCLEOTIDE SEQUENCE [LARGE SCALE GENOMIC DNA]</scope>
    <source>
        <strain evidence="3">NIOZ-UU81</strain>
    </source>
</reference>
<accession>A0A8J6T9Y7</accession>
<organism evidence="3 4">
    <name type="scientific">Candidatus Desulfatifera sulfidica</name>
    <dbReference type="NCBI Taxonomy" id="2841691"/>
    <lineage>
        <taxon>Bacteria</taxon>
        <taxon>Pseudomonadati</taxon>
        <taxon>Thermodesulfobacteriota</taxon>
        <taxon>Desulfobulbia</taxon>
        <taxon>Desulfobulbales</taxon>
        <taxon>Desulfobulbaceae</taxon>
        <taxon>Candidatus Desulfatifera</taxon>
    </lineage>
</organism>
<dbReference type="SUPFAM" id="SSF53167">
    <property type="entry name" value="Purine and uridine phosphorylases"/>
    <property type="match status" value="1"/>
</dbReference>
<dbReference type="PANTHER" id="PTHR46832">
    <property type="entry name" value="5'-METHYLTHIOADENOSINE/S-ADENOSYLHOMOCYSTEINE NUCLEOSIDASE"/>
    <property type="match status" value="1"/>
</dbReference>
<dbReference type="Pfam" id="PF01048">
    <property type="entry name" value="PNP_UDP_1"/>
    <property type="match status" value="1"/>
</dbReference>
<evidence type="ECO:0000313" key="4">
    <source>
        <dbReference type="Proteomes" id="UP000599024"/>
    </source>
</evidence>
<dbReference type="GO" id="GO:0009234">
    <property type="term" value="P:menaquinone biosynthetic process"/>
    <property type="evidence" value="ECO:0007669"/>
    <property type="project" value="UniProtKB-UniRule"/>
</dbReference>
<protein>
    <recommendedName>
        <fullName evidence="1">Futalosine hydrolase</fullName>
        <ecNumber evidence="1">3.2.2.26</ecNumber>
    </recommendedName>
</protein>
<evidence type="ECO:0000256" key="1">
    <source>
        <dbReference type="NCBIfam" id="TIGR03664"/>
    </source>
</evidence>
<feature type="domain" description="Nucleoside phosphorylase" evidence="2">
    <location>
        <begin position="18"/>
        <end position="206"/>
    </location>
</feature>
<keyword evidence="3" id="KW-0326">Glycosidase</keyword>
<evidence type="ECO:0000259" key="2">
    <source>
        <dbReference type="Pfam" id="PF01048"/>
    </source>
</evidence>
<dbReference type="InterPro" id="IPR000845">
    <property type="entry name" value="Nucleoside_phosphorylase_d"/>
</dbReference>
<sequence>MTPFRQACTPGDQSCLTLVTGVGPVETALNLTRFLLQCPYTIDCVLGIGVAGAYIASPGSDRHNASLLDLCLAETEVLGDSGLCYEDRIEPLSEDVAGKISFTLDPHLRTRAVQVLQAHDIPCLSGPFVTLSCASATQKRGDLLAQQYQGLCENMEGAAAARVCEEFSLPFLEMRCISNLVEDRNLECWHLLEASTICGQAAALLCRELDREQS</sequence>
<keyword evidence="3" id="KW-0378">Hydrolase</keyword>
<dbReference type="PANTHER" id="PTHR46832:SF2">
    <property type="entry name" value="FUTALOSINE HYDROLASE"/>
    <property type="match status" value="1"/>
</dbReference>
<dbReference type="GO" id="GO:0019284">
    <property type="term" value="P:L-methionine salvage from S-adenosylmethionine"/>
    <property type="evidence" value="ECO:0007669"/>
    <property type="project" value="TreeGrafter"/>
</dbReference>
<dbReference type="InterPro" id="IPR035994">
    <property type="entry name" value="Nucleoside_phosphorylase_sf"/>
</dbReference>
<evidence type="ECO:0000313" key="3">
    <source>
        <dbReference type="EMBL" id="MBC8209061.1"/>
    </source>
</evidence>
<dbReference type="CDD" id="cd17766">
    <property type="entry name" value="futalosine_nucleosidase_MqnB"/>
    <property type="match status" value="1"/>
</dbReference>
<dbReference type="GO" id="GO:0009116">
    <property type="term" value="P:nucleoside metabolic process"/>
    <property type="evidence" value="ECO:0007669"/>
    <property type="project" value="InterPro"/>
</dbReference>
<dbReference type="GO" id="GO:0008782">
    <property type="term" value="F:adenosylhomocysteine nucleosidase activity"/>
    <property type="evidence" value="ECO:0007669"/>
    <property type="project" value="TreeGrafter"/>
</dbReference>
<dbReference type="Proteomes" id="UP000599024">
    <property type="component" value="Unassembled WGS sequence"/>
</dbReference>
<dbReference type="GO" id="GO:0005829">
    <property type="term" value="C:cytosol"/>
    <property type="evidence" value="ECO:0007669"/>
    <property type="project" value="TreeGrafter"/>
</dbReference>
<dbReference type="NCBIfam" id="TIGR03664">
    <property type="entry name" value="fut_nucase"/>
    <property type="match status" value="1"/>
</dbReference>
<dbReference type="EC" id="3.2.2.26" evidence="1"/>
<dbReference type="AlphaFoldDB" id="A0A8J6T9Y7"/>
<dbReference type="Gene3D" id="3.40.50.1580">
    <property type="entry name" value="Nucleoside phosphorylase domain"/>
    <property type="match status" value="1"/>
</dbReference>
<name>A0A8J6T9Y7_9BACT</name>
<comment type="caution">
    <text evidence="3">The sequence shown here is derived from an EMBL/GenBank/DDBJ whole genome shotgun (WGS) entry which is preliminary data.</text>
</comment>
<gene>
    <name evidence="3" type="primary">mqnB</name>
    <name evidence="3" type="ORF">H8E79_07830</name>
</gene>
<dbReference type="EMBL" id="JACNLK010000073">
    <property type="protein sequence ID" value="MBC8209061.1"/>
    <property type="molecule type" value="Genomic_DNA"/>
</dbReference>
<dbReference type="InterPro" id="IPR019963">
    <property type="entry name" value="FL_hydrolase_MqnB"/>
</dbReference>
<dbReference type="GO" id="GO:0008930">
    <property type="term" value="F:methylthioadenosine nucleosidase activity"/>
    <property type="evidence" value="ECO:0007669"/>
    <property type="project" value="TreeGrafter"/>
</dbReference>
<proteinExistence type="predicted"/>